<evidence type="ECO:0000256" key="2">
    <source>
        <dbReference type="ARBA" id="ARBA00022801"/>
    </source>
</evidence>
<reference evidence="5 6" key="1">
    <citation type="submission" date="2016-09" db="EMBL/GenBank/DDBJ databases">
        <title>The draft genome of Dichanthelium oligosanthes: A C3 panicoid grass species.</title>
        <authorList>
            <person name="Studer A.J."/>
            <person name="Schnable J.C."/>
            <person name="Brutnell T.P."/>
        </authorList>
    </citation>
    <scope>NUCLEOTIDE SEQUENCE [LARGE SCALE GENOMIC DNA]</scope>
    <source>
        <strain evidence="6">cv. Kellogg 1175</strain>
        <tissue evidence="5">Leaf</tissue>
    </source>
</reference>
<comment type="similarity">
    <text evidence="1 4">Belongs to the glycosyl hydrolase 17 family.</text>
</comment>
<dbReference type="STRING" id="888268.A0A1E5W5K0"/>
<dbReference type="PANTHER" id="PTHR32227">
    <property type="entry name" value="GLUCAN ENDO-1,3-BETA-GLUCOSIDASE BG1-RELATED-RELATED"/>
    <property type="match status" value="1"/>
</dbReference>
<evidence type="ECO:0000313" key="5">
    <source>
        <dbReference type="EMBL" id="OEL32645.1"/>
    </source>
</evidence>
<dbReference type="SUPFAM" id="SSF51445">
    <property type="entry name" value="(Trans)glycosidases"/>
    <property type="match status" value="1"/>
</dbReference>
<dbReference type="Pfam" id="PF00332">
    <property type="entry name" value="Glyco_hydro_17"/>
    <property type="match status" value="1"/>
</dbReference>
<evidence type="ECO:0000256" key="4">
    <source>
        <dbReference type="RuleBase" id="RU004335"/>
    </source>
</evidence>
<dbReference type="GO" id="GO:0004553">
    <property type="term" value="F:hydrolase activity, hydrolyzing O-glycosyl compounds"/>
    <property type="evidence" value="ECO:0007669"/>
    <property type="project" value="InterPro"/>
</dbReference>
<dbReference type="InterPro" id="IPR044965">
    <property type="entry name" value="Glyco_hydro_17_plant"/>
</dbReference>
<dbReference type="GO" id="GO:0005975">
    <property type="term" value="P:carbohydrate metabolic process"/>
    <property type="evidence" value="ECO:0007669"/>
    <property type="project" value="InterPro"/>
</dbReference>
<evidence type="ECO:0000256" key="3">
    <source>
        <dbReference type="ARBA" id="ARBA00023295"/>
    </source>
</evidence>
<proteinExistence type="inferred from homology"/>
<dbReference type="EMBL" id="LWDX02020718">
    <property type="protein sequence ID" value="OEL32645.1"/>
    <property type="molecule type" value="Genomic_DNA"/>
</dbReference>
<keyword evidence="6" id="KW-1185">Reference proteome</keyword>
<dbReference type="InterPro" id="IPR000490">
    <property type="entry name" value="Glyco_hydro_17"/>
</dbReference>
<sequence length="98" mass="10099">MQNLNNALFAAGFGNINVSTAVKMSVLAFSSPPSSGAFADPSVMGPIVGLLASTGSPLLANIYPYFNGDVQRELEAGGGDGEAHWSLQRPGQVAGVRY</sequence>
<protein>
    <submittedName>
        <fullName evidence="5">Uncharacterized protein</fullName>
    </submittedName>
</protein>
<dbReference type="Proteomes" id="UP000095767">
    <property type="component" value="Unassembled WGS sequence"/>
</dbReference>
<dbReference type="Gene3D" id="3.20.20.80">
    <property type="entry name" value="Glycosidases"/>
    <property type="match status" value="1"/>
</dbReference>
<keyword evidence="3" id="KW-0326">Glycosidase</keyword>
<comment type="caution">
    <text evidence="5">The sequence shown here is derived from an EMBL/GenBank/DDBJ whole genome shotgun (WGS) entry which is preliminary data.</text>
</comment>
<accession>A0A1E5W5K0</accession>
<dbReference type="AlphaFoldDB" id="A0A1E5W5K0"/>
<keyword evidence="2" id="KW-0378">Hydrolase</keyword>
<dbReference type="InterPro" id="IPR017853">
    <property type="entry name" value="GH"/>
</dbReference>
<organism evidence="5 6">
    <name type="scientific">Dichanthelium oligosanthes</name>
    <dbReference type="NCBI Taxonomy" id="888268"/>
    <lineage>
        <taxon>Eukaryota</taxon>
        <taxon>Viridiplantae</taxon>
        <taxon>Streptophyta</taxon>
        <taxon>Embryophyta</taxon>
        <taxon>Tracheophyta</taxon>
        <taxon>Spermatophyta</taxon>
        <taxon>Magnoliopsida</taxon>
        <taxon>Liliopsida</taxon>
        <taxon>Poales</taxon>
        <taxon>Poaceae</taxon>
        <taxon>PACMAD clade</taxon>
        <taxon>Panicoideae</taxon>
        <taxon>Panicodae</taxon>
        <taxon>Paniceae</taxon>
        <taxon>Dichantheliinae</taxon>
        <taxon>Dichanthelium</taxon>
    </lineage>
</organism>
<evidence type="ECO:0000313" key="6">
    <source>
        <dbReference type="Proteomes" id="UP000095767"/>
    </source>
</evidence>
<gene>
    <name evidence="5" type="ORF">BAE44_0006336</name>
</gene>
<evidence type="ECO:0000256" key="1">
    <source>
        <dbReference type="ARBA" id="ARBA00008773"/>
    </source>
</evidence>
<name>A0A1E5W5K0_9POAL</name>